<dbReference type="InterPro" id="IPR020846">
    <property type="entry name" value="MFS_dom"/>
</dbReference>
<feature type="transmembrane region" description="Helical" evidence="8">
    <location>
        <begin position="251"/>
        <end position="273"/>
    </location>
</feature>
<feature type="transmembrane region" description="Helical" evidence="8">
    <location>
        <begin position="109"/>
        <end position="131"/>
    </location>
</feature>
<feature type="transmembrane region" description="Helical" evidence="8">
    <location>
        <begin position="169"/>
        <end position="189"/>
    </location>
</feature>
<dbReference type="EMBL" id="CP012333">
    <property type="protein sequence ID" value="AKU95202.1"/>
    <property type="molecule type" value="Genomic_DNA"/>
</dbReference>
<feature type="domain" description="Major facilitator superfamily (MFS) profile" evidence="9">
    <location>
        <begin position="18"/>
        <end position="398"/>
    </location>
</feature>
<feature type="transmembrane region" description="Helical" evidence="8">
    <location>
        <begin position="138"/>
        <end position="157"/>
    </location>
</feature>
<dbReference type="CDD" id="cd17324">
    <property type="entry name" value="MFS_NepI_like"/>
    <property type="match status" value="1"/>
</dbReference>
<comment type="similarity">
    <text evidence="2">Belongs to the major facilitator superfamily.</text>
</comment>
<dbReference type="PROSITE" id="PS50850">
    <property type="entry name" value="MFS"/>
    <property type="match status" value="1"/>
</dbReference>
<dbReference type="OrthoDB" id="9780737at2"/>
<dbReference type="GO" id="GO:0005886">
    <property type="term" value="C:plasma membrane"/>
    <property type="evidence" value="ECO:0007669"/>
    <property type="project" value="UniProtKB-SubCell"/>
</dbReference>
<evidence type="ECO:0000256" key="6">
    <source>
        <dbReference type="ARBA" id="ARBA00022989"/>
    </source>
</evidence>
<dbReference type="AlphaFoldDB" id="A0A0K1PNX3"/>
<comment type="subcellular location">
    <subcellularLocation>
        <location evidence="1">Cell membrane</location>
        <topology evidence="1">Multi-pass membrane protein</topology>
    </subcellularLocation>
</comment>
<feature type="transmembrane region" description="Helical" evidence="8">
    <location>
        <begin position="340"/>
        <end position="363"/>
    </location>
</feature>
<dbReference type="RefSeq" id="WP_146646690.1">
    <property type="nucleotide sequence ID" value="NZ_CP012333.1"/>
</dbReference>
<dbReference type="PANTHER" id="PTHR43271">
    <property type="entry name" value="BLL2771 PROTEIN"/>
    <property type="match status" value="1"/>
</dbReference>
<feature type="transmembrane region" description="Helical" evidence="8">
    <location>
        <begin position="285"/>
        <end position="302"/>
    </location>
</feature>
<accession>A0A0K1PNX3</accession>
<keyword evidence="11" id="KW-1185">Reference proteome</keyword>
<keyword evidence="6 8" id="KW-1133">Transmembrane helix</keyword>
<evidence type="ECO:0000256" key="7">
    <source>
        <dbReference type="ARBA" id="ARBA00023136"/>
    </source>
</evidence>
<keyword evidence="3" id="KW-0813">Transport</keyword>
<name>A0A0K1PNX3_9BACT</name>
<feature type="transmembrane region" description="Helical" evidence="8">
    <location>
        <begin position="54"/>
        <end position="72"/>
    </location>
</feature>
<dbReference type="SUPFAM" id="SSF103473">
    <property type="entry name" value="MFS general substrate transporter"/>
    <property type="match status" value="1"/>
</dbReference>
<organism evidence="10 11">
    <name type="scientific">Labilithrix luteola</name>
    <dbReference type="NCBI Taxonomy" id="1391654"/>
    <lineage>
        <taxon>Bacteria</taxon>
        <taxon>Pseudomonadati</taxon>
        <taxon>Myxococcota</taxon>
        <taxon>Polyangia</taxon>
        <taxon>Polyangiales</taxon>
        <taxon>Labilitrichaceae</taxon>
        <taxon>Labilithrix</taxon>
    </lineage>
</organism>
<dbReference type="InterPro" id="IPR011701">
    <property type="entry name" value="MFS"/>
</dbReference>
<dbReference type="KEGG" id="llu:AKJ09_01866"/>
<gene>
    <name evidence="10" type="ORF">AKJ09_01866</name>
</gene>
<feature type="transmembrane region" description="Helical" evidence="8">
    <location>
        <begin position="84"/>
        <end position="103"/>
    </location>
</feature>
<evidence type="ECO:0000256" key="3">
    <source>
        <dbReference type="ARBA" id="ARBA00022448"/>
    </source>
</evidence>
<keyword evidence="4" id="KW-1003">Cell membrane</keyword>
<evidence type="ECO:0000256" key="4">
    <source>
        <dbReference type="ARBA" id="ARBA00022475"/>
    </source>
</evidence>
<dbReference type="InterPro" id="IPR036259">
    <property type="entry name" value="MFS_trans_sf"/>
</dbReference>
<feature type="transmembrane region" description="Helical" evidence="8">
    <location>
        <begin position="369"/>
        <end position="392"/>
    </location>
</feature>
<evidence type="ECO:0000256" key="2">
    <source>
        <dbReference type="ARBA" id="ARBA00008335"/>
    </source>
</evidence>
<evidence type="ECO:0000256" key="5">
    <source>
        <dbReference type="ARBA" id="ARBA00022692"/>
    </source>
</evidence>
<evidence type="ECO:0000259" key="9">
    <source>
        <dbReference type="PROSITE" id="PS50850"/>
    </source>
</evidence>
<dbReference type="STRING" id="1391654.AKJ09_01866"/>
<evidence type="ECO:0000313" key="11">
    <source>
        <dbReference type="Proteomes" id="UP000064967"/>
    </source>
</evidence>
<dbReference type="GO" id="GO:0022857">
    <property type="term" value="F:transmembrane transporter activity"/>
    <property type="evidence" value="ECO:0007669"/>
    <property type="project" value="InterPro"/>
</dbReference>
<keyword evidence="7 8" id="KW-0472">Membrane</keyword>
<dbReference type="PANTHER" id="PTHR43271:SF2">
    <property type="entry name" value="BLL2771 PROTEIN"/>
    <property type="match status" value="1"/>
</dbReference>
<dbReference type="Pfam" id="PF07690">
    <property type="entry name" value="MFS_1"/>
    <property type="match status" value="1"/>
</dbReference>
<proteinExistence type="inferred from homology"/>
<protein>
    <submittedName>
        <fullName evidence="10">Major facilitator superfamily transporter</fullName>
    </submittedName>
</protein>
<evidence type="ECO:0000256" key="1">
    <source>
        <dbReference type="ARBA" id="ARBA00004651"/>
    </source>
</evidence>
<feature type="transmembrane region" description="Helical" evidence="8">
    <location>
        <begin position="219"/>
        <end position="245"/>
    </location>
</feature>
<dbReference type="Gene3D" id="1.20.1250.20">
    <property type="entry name" value="MFS general substrate transporter like domains"/>
    <property type="match status" value="1"/>
</dbReference>
<evidence type="ECO:0000256" key="8">
    <source>
        <dbReference type="SAM" id="Phobius"/>
    </source>
</evidence>
<evidence type="ECO:0000313" key="10">
    <source>
        <dbReference type="EMBL" id="AKU95202.1"/>
    </source>
</evidence>
<keyword evidence="5 8" id="KW-0812">Transmembrane</keyword>
<reference evidence="10 11" key="1">
    <citation type="submission" date="2015-08" db="EMBL/GenBank/DDBJ databases">
        <authorList>
            <person name="Babu N.S."/>
            <person name="Beckwith C.J."/>
            <person name="Beseler K.G."/>
            <person name="Brison A."/>
            <person name="Carone J.V."/>
            <person name="Caskin T.P."/>
            <person name="Diamond M."/>
            <person name="Durham M.E."/>
            <person name="Foxe J.M."/>
            <person name="Go M."/>
            <person name="Henderson B.A."/>
            <person name="Jones I.B."/>
            <person name="McGettigan J.A."/>
            <person name="Micheletti S.J."/>
            <person name="Nasrallah M.E."/>
            <person name="Ortiz D."/>
            <person name="Piller C.R."/>
            <person name="Privatt S.R."/>
            <person name="Schneider S.L."/>
            <person name="Sharp S."/>
            <person name="Smith T.C."/>
            <person name="Stanton J.D."/>
            <person name="Ullery H.E."/>
            <person name="Wilson R.J."/>
            <person name="Serrano M.G."/>
            <person name="Buck G."/>
            <person name="Lee V."/>
            <person name="Wang Y."/>
            <person name="Carvalho R."/>
            <person name="Voegtly L."/>
            <person name="Shi R."/>
            <person name="Duckworth R."/>
            <person name="Johnson A."/>
            <person name="Loviza R."/>
            <person name="Walstead R."/>
            <person name="Shah Z."/>
            <person name="Kiflezghi M."/>
            <person name="Wade K."/>
            <person name="Ball S.L."/>
            <person name="Bradley K.W."/>
            <person name="Asai D.J."/>
            <person name="Bowman C.A."/>
            <person name="Russell D.A."/>
            <person name="Pope W.H."/>
            <person name="Jacobs-Sera D."/>
            <person name="Hendrix R.W."/>
            <person name="Hatfull G.F."/>
        </authorList>
    </citation>
    <scope>NUCLEOTIDE SEQUENCE [LARGE SCALE GENOMIC DNA]</scope>
    <source>
        <strain evidence="10 11">DSM 27648</strain>
    </source>
</reference>
<feature type="transmembrane region" description="Helical" evidence="8">
    <location>
        <begin position="12"/>
        <end position="34"/>
    </location>
</feature>
<sequence length="404" mass="42098">MSLEKPKRSNDGLKNSAAILAVAFAGFSTFLDLYATQPLLPRFTEIFHASKAEVGLTVSAPTAAVALCAPIFGAIGDRFSRTRLMIASLAFLSLTTLLAATSTGLGSLIVWRFLQGAATPGVYVLALAYLAEEIDVSLVGRAMAAFVTGNVIGGWAGRSITGWIAQHTHWPFAFIVLGLLNGIGAFVTWKFLPPSRVRGGGATPLPLGRRIVGLATPALLANFAIGFNVLFSLVAVFSYVGFYLTASPFKLATGSLSTIYAVYLVGAFVTPIAGRFIDRVGSRRVLVGSLGIGALGLMLTLIPFLPAVVAGLAVCCSSAFVCQSASTTRLRSAAPPGLRSLASGAYVTCYYLGGSVGGIAPGLTWKYGGWAGCVALVVIVELMTMGLATYFWSEARTAKLDASA</sequence>
<dbReference type="Proteomes" id="UP000064967">
    <property type="component" value="Chromosome"/>
</dbReference>